<accession>A0ABW3T809</accession>
<dbReference type="Pfam" id="PF01725">
    <property type="entry name" value="Ham1p_like"/>
    <property type="match status" value="1"/>
</dbReference>
<keyword evidence="2 7" id="KW-0479">Metal-binding</keyword>
<comment type="caution">
    <text evidence="9">The sequence shown here is derived from an EMBL/GenBank/DDBJ whole genome shotgun (WGS) entry which is preliminary data.</text>
</comment>
<evidence type="ECO:0000256" key="7">
    <source>
        <dbReference type="HAMAP-Rule" id="MF_01405"/>
    </source>
</evidence>
<protein>
    <recommendedName>
        <fullName evidence="7">dITP/XTP pyrophosphatase</fullName>
        <ecNumber evidence="7">3.6.1.66</ecNumber>
    </recommendedName>
    <alternativeName>
        <fullName evidence="7">Non-canonical purine NTP pyrophosphatase</fullName>
    </alternativeName>
    <alternativeName>
        <fullName evidence="7">Non-standard purine NTP pyrophosphatase</fullName>
    </alternativeName>
    <alternativeName>
        <fullName evidence="7">Nucleoside-triphosphate diphosphatase</fullName>
    </alternativeName>
    <alternativeName>
        <fullName evidence="7">Nucleoside-triphosphate pyrophosphatase</fullName>
        <shortName evidence="7">NTPase</shortName>
    </alternativeName>
</protein>
<organism evidence="9 10">
    <name type="scientific">Phenylobacterium conjunctum</name>
    <dbReference type="NCBI Taxonomy" id="1298959"/>
    <lineage>
        <taxon>Bacteria</taxon>
        <taxon>Pseudomonadati</taxon>
        <taxon>Pseudomonadota</taxon>
        <taxon>Alphaproteobacteria</taxon>
        <taxon>Caulobacterales</taxon>
        <taxon>Caulobacteraceae</taxon>
        <taxon>Phenylobacterium</taxon>
    </lineage>
</organism>
<dbReference type="EMBL" id="JBHTLQ010000085">
    <property type="protein sequence ID" value="MFD1192857.1"/>
    <property type="molecule type" value="Genomic_DNA"/>
</dbReference>
<dbReference type="HAMAP" id="MF_01405">
    <property type="entry name" value="Non_canon_purine_NTPase"/>
    <property type="match status" value="1"/>
</dbReference>
<comment type="catalytic activity">
    <reaction evidence="7">
        <text>ITP + H2O = IMP + diphosphate + H(+)</text>
        <dbReference type="Rhea" id="RHEA:29399"/>
        <dbReference type="ChEBI" id="CHEBI:15377"/>
        <dbReference type="ChEBI" id="CHEBI:15378"/>
        <dbReference type="ChEBI" id="CHEBI:33019"/>
        <dbReference type="ChEBI" id="CHEBI:58053"/>
        <dbReference type="ChEBI" id="CHEBI:61402"/>
        <dbReference type="EC" id="3.6.1.66"/>
    </reaction>
</comment>
<evidence type="ECO:0000256" key="2">
    <source>
        <dbReference type="ARBA" id="ARBA00022723"/>
    </source>
</evidence>
<dbReference type="Gene3D" id="3.90.950.10">
    <property type="match status" value="1"/>
</dbReference>
<feature type="binding site" evidence="7">
    <location>
        <position position="181"/>
    </location>
    <ligand>
        <name>substrate</name>
    </ligand>
</feature>
<dbReference type="PANTHER" id="PTHR11067:SF9">
    <property type="entry name" value="INOSINE TRIPHOSPHATE PYROPHOSPHATASE"/>
    <property type="match status" value="1"/>
</dbReference>
<comment type="subunit">
    <text evidence="7">Homodimer.</text>
</comment>
<keyword evidence="6 7" id="KW-0546">Nucleotide metabolism</keyword>
<gene>
    <name evidence="9" type="primary">rdgB</name>
    <name evidence="9" type="ORF">ACFQ27_19870</name>
</gene>
<keyword evidence="10" id="KW-1185">Reference proteome</keyword>
<evidence type="ECO:0000256" key="8">
    <source>
        <dbReference type="RuleBase" id="RU003781"/>
    </source>
</evidence>
<comment type="function">
    <text evidence="7">Pyrophosphatase that catalyzes the hydrolysis of nucleoside triphosphates to their monophosphate derivatives, with a high preference for the non-canonical purine nucleotides XTP (xanthosine triphosphate), dITP (deoxyinosine triphosphate) and ITP. Seems to function as a house-cleaning enzyme that removes non-canonical purine nucleotides from the nucleotide pool, thus preventing their incorporation into DNA/RNA and avoiding chromosomal lesions.</text>
</comment>
<evidence type="ECO:0000256" key="1">
    <source>
        <dbReference type="ARBA" id="ARBA00008023"/>
    </source>
</evidence>
<dbReference type="InterPro" id="IPR029001">
    <property type="entry name" value="ITPase-like_fam"/>
</dbReference>
<name>A0ABW3T809_9CAUL</name>
<feature type="binding site" evidence="7">
    <location>
        <position position="46"/>
    </location>
    <ligand>
        <name>Mg(2+)</name>
        <dbReference type="ChEBI" id="CHEBI:18420"/>
    </ligand>
</feature>
<dbReference type="PANTHER" id="PTHR11067">
    <property type="entry name" value="INOSINE TRIPHOSPHATE PYROPHOSPHATASE/HAM1 PROTEIN"/>
    <property type="match status" value="1"/>
</dbReference>
<evidence type="ECO:0000313" key="10">
    <source>
        <dbReference type="Proteomes" id="UP001597216"/>
    </source>
</evidence>
<comment type="catalytic activity">
    <reaction evidence="7">
        <text>dITP + H2O = dIMP + diphosphate + H(+)</text>
        <dbReference type="Rhea" id="RHEA:28342"/>
        <dbReference type="ChEBI" id="CHEBI:15377"/>
        <dbReference type="ChEBI" id="CHEBI:15378"/>
        <dbReference type="ChEBI" id="CHEBI:33019"/>
        <dbReference type="ChEBI" id="CHEBI:61194"/>
        <dbReference type="ChEBI" id="CHEBI:61382"/>
        <dbReference type="EC" id="3.6.1.66"/>
    </reaction>
</comment>
<dbReference type="CDD" id="cd00515">
    <property type="entry name" value="HAM1"/>
    <property type="match status" value="1"/>
</dbReference>
<feature type="active site" description="Proton acceptor" evidence="7">
    <location>
        <position position="75"/>
    </location>
</feature>
<feature type="binding site" evidence="7">
    <location>
        <begin position="15"/>
        <end position="20"/>
    </location>
    <ligand>
        <name>substrate</name>
    </ligand>
</feature>
<feature type="binding site" evidence="7">
    <location>
        <begin position="158"/>
        <end position="161"/>
    </location>
    <ligand>
        <name>substrate</name>
    </ligand>
</feature>
<reference evidence="10" key="1">
    <citation type="journal article" date="2019" name="Int. J. Syst. Evol. Microbiol.">
        <title>The Global Catalogue of Microorganisms (GCM) 10K type strain sequencing project: providing services to taxonomists for standard genome sequencing and annotation.</title>
        <authorList>
            <consortium name="The Broad Institute Genomics Platform"/>
            <consortium name="The Broad Institute Genome Sequencing Center for Infectious Disease"/>
            <person name="Wu L."/>
            <person name="Ma J."/>
        </authorList>
    </citation>
    <scope>NUCLEOTIDE SEQUENCE [LARGE SCALE GENOMIC DNA]</scope>
    <source>
        <strain evidence="10">CCUG 55074</strain>
    </source>
</reference>
<feature type="binding site" evidence="7">
    <location>
        <position position="75"/>
    </location>
    <ligand>
        <name>Mg(2+)</name>
        <dbReference type="ChEBI" id="CHEBI:18420"/>
    </ligand>
</feature>
<proteinExistence type="inferred from homology"/>
<dbReference type="NCBIfam" id="TIGR00042">
    <property type="entry name" value="RdgB/HAM1 family non-canonical purine NTP pyrophosphatase"/>
    <property type="match status" value="1"/>
</dbReference>
<dbReference type="GO" id="GO:0036220">
    <property type="term" value="F:ITP diphosphatase activity"/>
    <property type="evidence" value="ECO:0007669"/>
    <property type="project" value="UniProtKB-EC"/>
</dbReference>
<dbReference type="SUPFAM" id="SSF52972">
    <property type="entry name" value="ITPase-like"/>
    <property type="match status" value="1"/>
</dbReference>
<evidence type="ECO:0000256" key="6">
    <source>
        <dbReference type="ARBA" id="ARBA00023080"/>
    </source>
</evidence>
<dbReference type="InterPro" id="IPR020922">
    <property type="entry name" value="dITP/XTP_pyrophosphatase"/>
</dbReference>
<keyword evidence="3 7" id="KW-0547">Nucleotide-binding</keyword>
<sequence length="199" mass="20835">MPLVLEPGARLVVATHNPGKARELTQILENRFELVTAGQLGLAEPDETETTFVGNALLKARAAAEASGLVALADDSGLSVAAIGGDPGVYSARWAGPDKDFALAMRAVMDKVEASGSADRACWFTSALAVAWPGGPGLVVEGRIDGTLAWPPRGDRGFGYDPIFQPDGFTQTFGELDPAAKDAMSHRARAFTKLKAALL</sequence>
<evidence type="ECO:0000256" key="4">
    <source>
        <dbReference type="ARBA" id="ARBA00022801"/>
    </source>
</evidence>
<evidence type="ECO:0000256" key="3">
    <source>
        <dbReference type="ARBA" id="ARBA00022741"/>
    </source>
</evidence>
<feature type="binding site" evidence="7">
    <location>
        <begin position="186"/>
        <end position="187"/>
    </location>
    <ligand>
        <name>substrate</name>
    </ligand>
</feature>
<dbReference type="EC" id="3.6.1.66" evidence="7"/>
<comment type="similarity">
    <text evidence="1 7 8">Belongs to the HAM1 NTPase family.</text>
</comment>
<keyword evidence="4 7" id="KW-0378">Hydrolase</keyword>
<dbReference type="RefSeq" id="WP_377354796.1">
    <property type="nucleotide sequence ID" value="NZ_JBHTLQ010000085.1"/>
</dbReference>
<dbReference type="Proteomes" id="UP001597216">
    <property type="component" value="Unassembled WGS sequence"/>
</dbReference>
<comment type="catalytic activity">
    <reaction evidence="7">
        <text>XTP + H2O = XMP + diphosphate + H(+)</text>
        <dbReference type="Rhea" id="RHEA:28610"/>
        <dbReference type="ChEBI" id="CHEBI:15377"/>
        <dbReference type="ChEBI" id="CHEBI:15378"/>
        <dbReference type="ChEBI" id="CHEBI:33019"/>
        <dbReference type="ChEBI" id="CHEBI:57464"/>
        <dbReference type="ChEBI" id="CHEBI:61314"/>
        <dbReference type="EC" id="3.6.1.66"/>
    </reaction>
</comment>
<keyword evidence="5 7" id="KW-0460">Magnesium</keyword>
<dbReference type="InterPro" id="IPR002637">
    <property type="entry name" value="RdgB/HAM1"/>
</dbReference>
<evidence type="ECO:0000256" key="5">
    <source>
        <dbReference type="ARBA" id="ARBA00022842"/>
    </source>
</evidence>
<evidence type="ECO:0000313" key="9">
    <source>
        <dbReference type="EMBL" id="MFD1192857.1"/>
    </source>
</evidence>
<feature type="binding site" evidence="7">
    <location>
        <position position="76"/>
    </location>
    <ligand>
        <name>substrate</name>
    </ligand>
</feature>
<comment type="cofactor">
    <cofactor evidence="7">
        <name>Mg(2+)</name>
        <dbReference type="ChEBI" id="CHEBI:18420"/>
    </cofactor>
    <text evidence="7">Binds 1 Mg(2+) ion per subunit.</text>
</comment>